<organism evidence="2 3">
    <name type="scientific">Banduia mediterranea</name>
    <dbReference type="NCBI Taxonomy" id="3075609"/>
    <lineage>
        <taxon>Bacteria</taxon>
        <taxon>Pseudomonadati</taxon>
        <taxon>Pseudomonadota</taxon>
        <taxon>Gammaproteobacteria</taxon>
        <taxon>Nevskiales</taxon>
        <taxon>Algiphilaceae</taxon>
        <taxon>Banduia</taxon>
    </lineage>
</organism>
<proteinExistence type="predicted"/>
<dbReference type="InterPro" id="IPR029058">
    <property type="entry name" value="AB_hydrolase_fold"/>
</dbReference>
<evidence type="ECO:0000256" key="1">
    <source>
        <dbReference type="SAM" id="SignalP"/>
    </source>
</evidence>
<dbReference type="GO" id="GO:0016787">
    <property type="term" value="F:hydrolase activity"/>
    <property type="evidence" value="ECO:0007669"/>
    <property type="project" value="UniProtKB-KW"/>
</dbReference>
<protein>
    <submittedName>
        <fullName evidence="2">Alpha/beta hydrolase</fullName>
    </submittedName>
</protein>
<accession>A0ABU2WJ09</accession>
<sequence length="229" mass="25007">MTRMRIRRRPLLCALLLGALASPFASAEAIEPLPGVPAAIDPTQHYLIYLHGRIFEGRNAKASDPRFGSYEFEDIVHALAAQGAVVIAEHRPMDTDIGEFATHVAAQVRQLLAAGVPATNIGVVGFSKGGYIAVLTAARLHDPAINYVFLATCGEALFQREDVDVAGRMLSIRESTDSLGRSCEPLFEAASTPGEYEEIEIHTGHAHGTFYRPNPQWVHPSLRWLRPAQ</sequence>
<gene>
    <name evidence="2" type="ORF">RM530_10700</name>
</gene>
<feature type="chain" id="PRO_5045135424" evidence="1">
    <location>
        <begin position="28"/>
        <end position="229"/>
    </location>
</feature>
<comment type="caution">
    <text evidence="2">The sequence shown here is derived from an EMBL/GenBank/DDBJ whole genome shotgun (WGS) entry which is preliminary data.</text>
</comment>
<dbReference type="Gene3D" id="3.40.50.1820">
    <property type="entry name" value="alpha/beta hydrolase"/>
    <property type="match status" value="1"/>
</dbReference>
<keyword evidence="3" id="KW-1185">Reference proteome</keyword>
<dbReference type="Proteomes" id="UP001254608">
    <property type="component" value="Unassembled WGS sequence"/>
</dbReference>
<name>A0ABU2WJ09_9GAMM</name>
<dbReference type="SUPFAM" id="SSF53474">
    <property type="entry name" value="alpha/beta-Hydrolases"/>
    <property type="match status" value="1"/>
</dbReference>
<feature type="signal peptide" evidence="1">
    <location>
        <begin position="1"/>
        <end position="27"/>
    </location>
</feature>
<reference evidence="2 3" key="1">
    <citation type="submission" date="2023-09" db="EMBL/GenBank/DDBJ databases">
        <authorList>
            <person name="Rey-Velasco X."/>
        </authorList>
    </citation>
    <scope>NUCLEOTIDE SEQUENCE [LARGE SCALE GENOMIC DNA]</scope>
    <source>
        <strain evidence="2 3">W345</strain>
    </source>
</reference>
<evidence type="ECO:0000313" key="2">
    <source>
        <dbReference type="EMBL" id="MDT0497827.1"/>
    </source>
</evidence>
<dbReference type="RefSeq" id="WP_311365219.1">
    <property type="nucleotide sequence ID" value="NZ_JAVRIC010000014.1"/>
</dbReference>
<keyword evidence="1" id="KW-0732">Signal</keyword>
<keyword evidence="2" id="KW-0378">Hydrolase</keyword>
<dbReference type="EMBL" id="JAVRIC010000014">
    <property type="protein sequence ID" value="MDT0497827.1"/>
    <property type="molecule type" value="Genomic_DNA"/>
</dbReference>
<evidence type="ECO:0000313" key="3">
    <source>
        <dbReference type="Proteomes" id="UP001254608"/>
    </source>
</evidence>